<feature type="compositionally biased region" description="Basic and acidic residues" evidence="1">
    <location>
        <begin position="1"/>
        <end position="11"/>
    </location>
</feature>
<dbReference type="OrthoDB" id="4012758at2759"/>
<organism evidence="2 3">
    <name type="scientific">Candida tropicalis (strain ATCC MYA-3404 / T1)</name>
    <name type="common">Yeast</name>
    <dbReference type="NCBI Taxonomy" id="294747"/>
    <lineage>
        <taxon>Eukaryota</taxon>
        <taxon>Fungi</taxon>
        <taxon>Dikarya</taxon>
        <taxon>Ascomycota</taxon>
        <taxon>Saccharomycotina</taxon>
        <taxon>Pichiomycetes</taxon>
        <taxon>Debaryomycetaceae</taxon>
        <taxon>Candida/Lodderomyces clade</taxon>
        <taxon>Candida</taxon>
    </lineage>
</organism>
<feature type="compositionally biased region" description="Low complexity" evidence="1">
    <location>
        <begin position="108"/>
        <end position="117"/>
    </location>
</feature>
<evidence type="ECO:0000313" key="2">
    <source>
        <dbReference type="EMBL" id="EER34487.1"/>
    </source>
</evidence>
<feature type="region of interest" description="Disordered" evidence="1">
    <location>
        <begin position="279"/>
        <end position="305"/>
    </location>
</feature>
<dbReference type="Proteomes" id="UP000002037">
    <property type="component" value="Unassembled WGS sequence"/>
</dbReference>
<dbReference type="EMBL" id="GG692396">
    <property type="protein sequence ID" value="EER34487.1"/>
    <property type="molecule type" value="Genomic_DNA"/>
</dbReference>
<feature type="compositionally biased region" description="Basic residues" evidence="1">
    <location>
        <begin position="132"/>
        <end position="141"/>
    </location>
</feature>
<dbReference type="RefSeq" id="XP_002547042.1">
    <property type="nucleotide sequence ID" value="XM_002546996.1"/>
</dbReference>
<evidence type="ECO:0000256" key="1">
    <source>
        <dbReference type="SAM" id="MobiDB-lite"/>
    </source>
</evidence>
<feature type="compositionally biased region" description="Low complexity" evidence="1">
    <location>
        <begin position="73"/>
        <end position="91"/>
    </location>
</feature>
<feature type="compositionally biased region" description="Low complexity" evidence="1">
    <location>
        <begin position="36"/>
        <end position="46"/>
    </location>
</feature>
<feature type="compositionally biased region" description="Basic and acidic residues" evidence="1">
    <location>
        <begin position="92"/>
        <end position="107"/>
    </location>
</feature>
<feature type="compositionally biased region" description="Basic and acidic residues" evidence="1">
    <location>
        <begin position="21"/>
        <end position="31"/>
    </location>
</feature>
<feature type="compositionally biased region" description="Polar residues" evidence="1">
    <location>
        <begin position="284"/>
        <end position="298"/>
    </location>
</feature>
<dbReference type="GeneID" id="8296409"/>
<dbReference type="HOGENOM" id="CLU_633123_0_0_1"/>
<sequence length="469" mass="51741">MSDNKSKKASKEAINTNGDSPKPDDDSEHTTMSKTNGNGNSNNGNNLLPHGKKNGSSGELSNSSKKNAKTEENSSSTTTTTNTITNTSAKKALTDLAKKNMDKKRPNESSASSISKSDVSKKSDESANLKSKVVKRPKYHVKKNDKLKSQEDFKSGSAGIKDKEDSGRSVPVEGTSKSHVSPGFNERSPINGGKETPSESGTPTNENKEDGNATPIDQNNDTKGELADGLSIQGTETSNTSSSFQPAPTLVENPKPVKKTWSSFWKSWSTCLTSKLGGDVPSQLGDTDQNSSENSVSKSLDIPDIPTQYRPKEINGFGMFSKSQSLPIETKKNYQKLLSTSLELILEFCRYLEILNERSGKQDIQDAFSIQFGRFHSGLPFTETEGNEALNEEELVQLSNLFNDIYHNNNTIWIANKFEYTSFSRKFRKAIAETLESDYQIKISRKKTLFPRQVICASLIQWRRNIPFS</sequence>
<feature type="compositionally biased region" description="Polar residues" evidence="1">
    <location>
        <begin position="232"/>
        <end position="246"/>
    </location>
</feature>
<proteinExistence type="predicted"/>
<dbReference type="VEuPathDB" id="FungiDB:CTRG_01348"/>
<accession>C5M667</accession>
<reference evidence="2 3" key="1">
    <citation type="journal article" date="2009" name="Nature">
        <title>Evolution of pathogenicity and sexual reproduction in eight Candida genomes.</title>
        <authorList>
            <person name="Butler G."/>
            <person name="Rasmussen M.D."/>
            <person name="Lin M.F."/>
            <person name="Santos M.A."/>
            <person name="Sakthikumar S."/>
            <person name="Munro C.A."/>
            <person name="Rheinbay E."/>
            <person name="Grabherr M."/>
            <person name="Forche A."/>
            <person name="Reedy J.L."/>
            <person name="Agrafioti I."/>
            <person name="Arnaud M.B."/>
            <person name="Bates S."/>
            <person name="Brown A.J."/>
            <person name="Brunke S."/>
            <person name="Costanzo M.C."/>
            <person name="Fitzpatrick D.A."/>
            <person name="de Groot P.W."/>
            <person name="Harris D."/>
            <person name="Hoyer L.L."/>
            <person name="Hube B."/>
            <person name="Klis F.M."/>
            <person name="Kodira C."/>
            <person name="Lennard N."/>
            <person name="Logue M.E."/>
            <person name="Martin R."/>
            <person name="Neiman A.M."/>
            <person name="Nikolaou E."/>
            <person name="Quail M.A."/>
            <person name="Quinn J."/>
            <person name="Santos M.C."/>
            <person name="Schmitzberger F.F."/>
            <person name="Sherlock G."/>
            <person name="Shah P."/>
            <person name="Silverstein K.A."/>
            <person name="Skrzypek M.S."/>
            <person name="Soll D."/>
            <person name="Staggs R."/>
            <person name="Stansfield I."/>
            <person name="Stumpf M.P."/>
            <person name="Sudbery P.E."/>
            <person name="Srikantha T."/>
            <person name="Zeng Q."/>
            <person name="Berman J."/>
            <person name="Berriman M."/>
            <person name="Heitman J."/>
            <person name="Gow N.A."/>
            <person name="Lorenz M.C."/>
            <person name="Birren B.W."/>
            <person name="Kellis M."/>
            <person name="Cuomo C.A."/>
        </authorList>
    </citation>
    <scope>NUCLEOTIDE SEQUENCE [LARGE SCALE GENOMIC DNA]</scope>
    <source>
        <strain evidence="3">ATCC MYA-3404 / T1</strain>
    </source>
</reference>
<feature type="region of interest" description="Disordered" evidence="1">
    <location>
        <begin position="1"/>
        <end position="255"/>
    </location>
</feature>
<keyword evidence="3" id="KW-1185">Reference proteome</keyword>
<feature type="compositionally biased region" description="Polar residues" evidence="1">
    <location>
        <begin position="54"/>
        <end position="65"/>
    </location>
</feature>
<protein>
    <submittedName>
        <fullName evidence="2">Uncharacterized protein</fullName>
    </submittedName>
</protein>
<dbReference type="KEGG" id="ctp:CTRG_01348"/>
<feature type="compositionally biased region" description="Basic and acidic residues" evidence="1">
    <location>
        <begin position="118"/>
        <end position="127"/>
    </location>
</feature>
<evidence type="ECO:0000313" key="3">
    <source>
        <dbReference type="Proteomes" id="UP000002037"/>
    </source>
</evidence>
<gene>
    <name evidence="2" type="ORF">CTRG_01348</name>
</gene>
<dbReference type="AlphaFoldDB" id="C5M667"/>
<feature type="compositionally biased region" description="Basic and acidic residues" evidence="1">
    <location>
        <begin position="142"/>
        <end position="167"/>
    </location>
</feature>
<name>C5M667_CANTT</name>